<protein>
    <submittedName>
        <fullName evidence="1">Uncharacterized protein</fullName>
    </submittedName>
</protein>
<evidence type="ECO:0000313" key="2">
    <source>
        <dbReference type="Proteomes" id="UP001432322"/>
    </source>
</evidence>
<feature type="non-terminal residue" evidence="1">
    <location>
        <position position="1"/>
    </location>
</feature>
<reference evidence="1" key="1">
    <citation type="submission" date="2023-10" db="EMBL/GenBank/DDBJ databases">
        <title>Genome assembly of Pristionchus species.</title>
        <authorList>
            <person name="Yoshida K."/>
            <person name="Sommer R.J."/>
        </authorList>
    </citation>
    <scope>NUCLEOTIDE SEQUENCE</scope>
    <source>
        <strain evidence="1">RS5133</strain>
    </source>
</reference>
<accession>A0AAV5W1D3</accession>
<evidence type="ECO:0000313" key="1">
    <source>
        <dbReference type="EMBL" id="GMT25642.1"/>
    </source>
</evidence>
<comment type="caution">
    <text evidence="1">The sequence shown here is derived from an EMBL/GenBank/DDBJ whole genome shotgun (WGS) entry which is preliminary data.</text>
</comment>
<dbReference type="AlphaFoldDB" id="A0AAV5W1D3"/>
<proteinExistence type="predicted"/>
<dbReference type="EMBL" id="BTSY01000004">
    <property type="protein sequence ID" value="GMT25642.1"/>
    <property type="molecule type" value="Genomic_DNA"/>
</dbReference>
<gene>
    <name evidence="1" type="ORF">PFISCL1PPCAC_16939</name>
</gene>
<feature type="non-terminal residue" evidence="1">
    <location>
        <position position="67"/>
    </location>
</feature>
<keyword evidence="2" id="KW-1185">Reference proteome</keyword>
<dbReference type="Proteomes" id="UP001432322">
    <property type="component" value="Unassembled WGS sequence"/>
</dbReference>
<sequence length="67" mass="7594">PIWRYTIGLTVLRRRIGSAHIFAPALLLSFLRRGWSRGHGHHSGAVEHSCCSCSRCLLFFSFHSNNV</sequence>
<name>A0AAV5W1D3_9BILA</name>
<organism evidence="1 2">
    <name type="scientific">Pristionchus fissidentatus</name>
    <dbReference type="NCBI Taxonomy" id="1538716"/>
    <lineage>
        <taxon>Eukaryota</taxon>
        <taxon>Metazoa</taxon>
        <taxon>Ecdysozoa</taxon>
        <taxon>Nematoda</taxon>
        <taxon>Chromadorea</taxon>
        <taxon>Rhabditida</taxon>
        <taxon>Rhabditina</taxon>
        <taxon>Diplogasteromorpha</taxon>
        <taxon>Diplogasteroidea</taxon>
        <taxon>Neodiplogasteridae</taxon>
        <taxon>Pristionchus</taxon>
    </lineage>
</organism>